<comment type="caution">
    <text evidence="3">The sequence shown here is derived from an EMBL/GenBank/DDBJ whole genome shotgun (WGS) entry which is preliminary data.</text>
</comment>
<feature type="coiled-coil region" evidence="1">
    <location>
        <begin position="57"/>
        <end position="94"/>
    </location>
</feature>
<evidence type="ECO:0000256" key="2">
    <source>
        <dbReference type="SAM" id="MobiDB-lite"/>
    </source>
</evidence>
<feature type="compositionally biased region" description="Pro residues" evidence="2">
    <location>
        <begin position="140"/>
        <end position="151"/>
    </location>
</feature>
<reference evidence="3 4" key="1">
    <citation type="submission" date="2016-11" db="EMBL/GenBank/DDBJ databases">
        <title>Description of two novel members of the family Erysipelotrichaceae: Ileibacterium lipovorans gen. nov., sp. nov. and Dubosiella newyorkensis, gen. nov., sp. nov.</title>
        <authorList>
            <person name="Cox L.M."/>
            <person name="Sohn J."/>
            <person name="Tyrrell K.L."/>
            <person name="Citron D.M."/>
            <person name="Lawson P.A."/>
            <person name="Patel N.B."/>
            <person name="Iizumi T."/>
            <person name="Perez-Perez G.I."/>
            <person name="Goldstein E.J."/>
            <person name="Blaser M.J."/>
        </authorList>
    </citation>
    <scope>NUCLEOTIDE SEQUENCE [LARGE SCALE GENOMIC DNA]</scope>
    <source>
        <strain evidence="3 4">NYU-BL-K8</strain>
    </source>
</reference>
<evidence type="ECO:0000313" key="4">
    <source>
        <dbReference type="Proteomes" id="UP000186758"/>
    </source>
</evidence>
<name>A0A1Q9YJ74_9FIRM</name>
<dbReference type="EMBL" id="MPJZ01000068">
    <property type="protein sequence ID" value="OLU44435.1"/>
    <property type="molecule type" value="Genomic_DNA"/>
</dbReference>
<sequence length="151" mass="17826">MTPKEFLNQPFELNKEIERKKRKAADYREMMVVAKSPGFEEHNNSNPSTESSALRYLNKAMELEDEVVEDYKELEKVKREVDEAIEQVEDFKLQKVLRCRYVCLMSIRQMSDYLGYSPRWTKRLNNQAVEDFEKSHPQATPKPLPVPLSRV</sequence>
<protein>
    <recommendedName>
        <fullName evidence="5">RNA polymerase subunit sigma-70</fullName>
    </recommendedName>
</protein>
<dbReference type="Proteomes" id="UP000186758">
    <property type="component" value="Unassembled WGS sequence"/>
</dbReference>
<evidence type="ECO:0000256" key="1">
    <source>
        <dbReference type="SAM" id="Coils"/>
    </source>
</evidence>
<organism evidence="3 4">
    <name type="scientific">Faecalibaculum rodentium</name>
    <dbReference type="NCBI Taxonomy" id="1702221"/>
    <lineage>
        <taxon>Bacteria</taxon>
        <taxon>Bacillati</taxon>
        <taxon>Bacillota</taxon>
        <taxon>Erysipelotrichia</taxon>
        <taxon>Erysipelotrichales</taxon>
        <taxon>Erysipelotrichaceae</taxon>
        <taxon>Faecalibaculum</taxon>
    </lineage>
</organism>
<keyword evidence="1" id="KW-0175">Coiled coil</keyword>
<dbReference type="GeneID" id="82202431"/>
<evidence type="ECO:0008006" key="5">
    <source>
        <dbReference type="Google" id="ProtNLM"/>
    </source>
</evidence>
<feature type="region of interest" description="Disordered" evidence="2">
    <location>
        <begin position="131"/>
        <end position="151"/>
    </location>
</feature>
<proteinExistence type="predicted"/>
<evidence type="ECO:0000313" key="3">
    <source>
        <dbReference type="EMBL" id="OLU44435.1"/>
    </source>
</evidence>
<dbReference type="AlphaFoldDB" id="A0A1Q9YJ74"/>
<accession>A0A1Q9YJ74</accession>
<gene>
    <name evidence="3" type="ORF">BO223_08245</name>
</gene>
<dbReference type="RefSeq" id="WP_075818683.1">
    <property type="nucleotide sequence ID" value="NZ_MPJZ01000068.1"/>
</dbReference>
<dbReference type="Pfam" id="PF07374">
    <property type="entry name" value="DUF1492"/>
    <property type="match status" value="1"/>
</dbReference>
<dbReference type="InterPro" id="IPR010861">
    <property type="entry name" value="DUF1492"/>
</dbReference>